<accession>A0ABU1IJE3</accession>
<dbReference type="Gene3D" id="1.20.144.10">
    <property type="entry name" value="Phosphatidic acid phosphatase type 2/haloperoxidase"/>
    <property type="match status" value="1"/>
</dbReference>
<dbReference type="PANTHER" id="PTHR14969:SF62">
    <property type="entry name" value="DECAPRENYLPHOSPHORYL-5-PHOSPHORIBOSE PHOSPHATASE RV3807C-RELATED"/>
    <property type="match status" value="1"/>
</dbReference>
<evidence type="ECO:0000259" key="8">
    <source>
        <dbReference type="SMART" id="SM00014"/>
    </source>
</evidence>
<evidence type="ECO:0000256" key="2">
    <source>
        <dbReference type="ARBA" id="ARBA00022475"/>
    </source>
</evidence>
<keyword evidence="4 9" id="KW-0378">Hydrolase</keyword>
<evidence type="ECO:0000256" key="1">
    <source>
        <dbReference type="ARBA" id="ARBA00004651"/>
    </source>
</evidence>
<feature type="domain" description="Phosphatidic acid phosphatase type 2/haloperoxidase" evidence="8">
    <location>
        <begin position="65"/>
        <end position="171"/>
    </location>
</feature>
<dbReference type="EMBL" id="JAVDQG010000002">
    <property type="protein sequence ID" value="MDR6224878.1"/>
    <property type="molecule type" value="Genomic_DNA"/>
</dbReference>
<evidence type="ECO:0000313" key="9">
    <source>
        <dbReference type="EMBL" id="MDR6224878.1"/>
    </source>
</evidence>
<evidence type="ECO:0000256" key="5">
    <source>
        <dbReference type="ARBA" id="ARBA00022989"/>
    </source>
</evidence>
<protein>
    <submittedName>
        <fullName evidence="9">Undecaprenyl-diphosphatase</fullName>
        <ecNumber evidence="9">3.6.1.27</ecNumber>
    </submittedName>
</protein>
<evidence type="ECO:0000256" key="4">
    <source>
        <dbReference type="ARBA" id="ARBA00022801"/>
    </source>
</evidence>
<evidence type="ECO:0000256" key="6">
    <source>
        <dbReference type="ARBA" id="ARBA00023136"/>
    </source>
</evidence>
<organism evidence="9 10">
    <name type="scientific">Desmospora profundinema</name>
    <dbReference type="NCBI Taxonomy" id="1571184"/>
    <lineage>
        <taxon>Bacteria</taxon>
        <taxon>Bacillati</taxon>
        <taxon>Bacillota</taxon>
        <taxon>Bacilli</taxon>
        <taxon>Bacillales</taxon>
        <taxon>Thermoactinomycetaceae</taxon>
        <taxon>Desmospora</taxon>
    </lineage>
</organism>
<dbReference type="Pfam" id="PF01569">
    <property type="entry name" value="PAP2"/>
    <property type="match status" value="1"/>
</dbReference>
<sequence length="176" mass="19948">MKRFAARLQNVDDRWVSYVNQQWKCHAMDWLMPRVTHLGGAGFTLLFLAGWWLLIPSPSRNWAMEGFIALAGSHLVVRLGKATWHRMRPYLQLSDLNTFPSPLKDYSFPSGHTTAAFSIVMVWILNAPVLAFVLLPLACAVGLSRMYLGLHYPTDVAVGAWLGSIFAVLAHWWFPH</sequence>
<name>A0ABU1IJE3_9BACL</name>
<feature type="transmembrane region" description="Helical" evidence="7">
    <location>
        <begin position="35"/>
        <end position="55"/>
    </location>
</feature>
<evidence type="ECO:0000256" key="3">
    <source>
        <dbReference type="ARBA" id="ARBA00022692"/>
    </source>
</evidence>
<proteinExistence type="predicted"/>
<dbReference type="PANTHER" id="PTHR14969">
    <property type="entry name" value="SPHINGOSINE-1-PHOSPHATE PHOSPHOHYDROLASE"/>
    <property type="match status" value="1"/>
</dbReference>
<dbReference type="GO" id="GO:0050380">
    <property type="term" value="F:undecaprenyl-diphosphatase activity"/>
    <property type="evidence" value="ECO:0007669"/>
    <property type="project" value="UniProtKB-EC"/>
</dbReference>
<dbReference type="SUPFAM" id="SSF48317">
    <property type="entry name" value="Acid phosphatase/Vanadium-dependent haloperoxidase"/>
    <property type="match status" value="1"/>
</dbReference>
<gene>
    <name evidence="9" type="ORF">JOE21_000869</name>
</gene>
<keyword evidence="6 7" id="KW-0472">Membrane</keyword>
<feature type="transmembrane region" description="Helical" evidence="7">
    <location>
        <begin position="156"/>
        <end position="174"/>
    </location>
</feature>
<comment type="caution">
    <text evidence="9">The sequence shown here is derived from an EMBL/GenBank/DDBJ whole genome shotgun (WGS) entry which is preliminary data.</text>
</comment>
<keyword evidence="2" id="KW-1003">Cell membrane</keyword>
<dbReference type="CDD" id="cd01610">
    <property type="entry name" value="PAP2_like"/>
    <property type="match status" value="1"/>
</dbReference>
<comment type="subcellular location">
    <subcellularLocation>
        <location evidence="1">Cell membrane</location>
        <topology evidence="1">Multi-pass membrane protein</topology>
    </subcellularLocation>
</comment>
<evidence type="ECO:0000256" key="7">
    <source>
        <dbReference type="SAM" id="Phobius"/>
    </source>
</evidence>
<dbReference type="EC" id="3.6.1.27" evidence="9"/>
<dbReference type="InterPro" id="IPR036938">
    <property type="entry name" value="PAP2/HPO_sf"/>
</dbReference>
<dbReference type="Proteomes" id="UP001185012">
    <property type="component" value="Unassembled WGS sequence"/>
</dbReference>
<keyword evidence="10" id="KW-1185">Reference proteome</keyword>
<dbReference type="RefSeq" id="WP_309862796.1">
    <property type="nucleotide sequence ID" value="NZ_JAVDQG010000002.1"/>
</dbReference>
<keyword evidence="3 7" id="KW-0812">Transmembrane</keyword>
<dbReference type="InterPro" id="IPR000326">
    <property type="entry name" value="PAP2/HPO"/>
</dbReference>
<dbReference type="SMART" id="SM00014">
    <property type="entry name" value="acidPPc"/>
    <property type="match status" value="1"/>
</dbReference>
<keyword evidence="5 7" id="KW-1133">Transmembrane helix</keyword>
<feature type="transmembrane region" description="Helical" evidence="7">
    <location>
        <begin position="115"/>
        <end position="144"/>
    </location>
</feature>
<evidence type="ECO:0000313" key="10">
    <source>
        <dbReference type="Proteomes" id="UP001185012"/>
    </source>
</evidence>
<reference evidence="9 10" key="1">
    <citation type="submission" date="2023-07" db="EMBL/GenBank/DDBJ databases">
        <title>Genomic Encyclopedia of Type Strains, Phase IV (KMG-IV): sequencing the most valuable type-strain genomes for metagenomic binning, comparative biology and taxonomic classification.</title>
        <authorList>
            <person name="Goeker M."/>
        </authorList>
    </citation>
    <scope>NUCLEOTIDE SEQUENCE [LARGE SCALE GENOMIC DNA]</scope>
    <source>
        <strain evidence="9 10">DSM 45903</strain>
    </source>
</reference>